<accession>C6SKT8</accession>
<dbReference type="EMBL" id="AM889138">
    <property type="protein sequence ID" value="CBA08542.1"/>
    <property type="molecule type" value="Genomic_DNA"/>
</dbReference>
<gene>
    <name evidence="1" type="ORF">NMW_1559</name>
</gene>
<feature type="non-terminal residue" evidence="1">
    <location>
        <position position="47"/>
    </location>
</feature>
<reference evidence="1" key="1">
    <citation type="journal article" date="2008" name="Proc. Natl. Acad. Sci. U.S.A.">
        <title>Whole-genome comparison of disease and carriage strains provides insights into virulence evolution in Neisseria meningitidis.</title>
        <authorList>
            <person name="Schoen C."/>
            <person name="Blom J."/>
            <person name="Claus H."/>
            <person name="Schramm-Glueck A."/>
            <person name="Brandt P."/>
            <person name="Mueller T."/>
            <person name="Goesmann A."/>
            <person name="Joseph B."/>
            <person name="Konietzny S."/>
            <person name="Kurzai O."/>
            <person name="Schmitt C."/>
            <person name="Friedrich T."/>
            <person name="Linke B."/>
            <person name="Vogel U."/>
            <person name="Frosch M."/>
        </authorList>
    </citation>
    <scope>NUCLEOTIDE SEQUENCE</scope>
    <source>
        <strain evidence="1">Alpha275</strain>
    </source>
</reference>
<sequence>MLIHYKRNNNRSYPLFFPSYNIQMPSETSGFKRHLSKTLQLKSPNHP</sequence>
<organism evidence="1">
    <name type="scientific">Neisseria meningitidis alpha275</name>
    <dbReference type="NCBI Taxonomy" id="295996"/>
    <lineage>
        <taxon>Bacteria</taxon>
        <taxon>Pseudomonadati</taxon>
        <taxon>Pseudomonadota</taxon>
        <taxon>Betaproteobacteria</taxon>
        <taxon>Neisseriales</taxon>
        <taxon>Neisseriaceae</taxon>
        <taxon>Neisseria</taxon>
    </lineage>
</organism>
<name>C6SKT8_NEIME</name>
<dbReference type="AlphaFoldDB" id="C6SKT8"/>
<evidence type="ECO:0000313" key="1">
    <source>
        <dbReference type="EMBL" id="CBA08542.1"/>
    </source>
</evidence>
<proteinExistence type="predicted"/>
<protein>
    <submittedName>
        <fullName evidence="1">Uncharacterized protein</fullName>
    </submittedName>
</protein>